<reference evidence="2" key="1">
    <citation type="submission" date="2019-10" db="EMBL/GenBank/DDBJ databases">
        <authorList>
            <person name="Soares A.E.R."/>
            <person name="Aleixo A."/>
            <person name="Schneider P."/>
            <person name="Miyaki C.Y."/>
            <person name="Schneider M.P."/>
            <person name="Mello C."/>
            <person name="Vasconcelos A.T.R."/>
        </authorList>
    </citation>
    <scope>NUCLEOTIDE SEQUENCE</scope>
    <source>
        <tissue evidence="2">Muscle</tissue>
    </source>
</reference>
<comment type="caution">
    <text evidence="2">The sequence shown here is derived from an EMBL/GenBank/DDBJ whole genome shotgun (WGS) entry which is preliminary data.</text>
</comment>
<feature type="region of interest" description="Disordered" evidence="1">
    <location>
        <begin position="1"/>
        <end position="42"/>
    </location>
</feature>
<accession>A0ABQ9CTY7</accession>
<gene>
    <name evidence="2" type="ORF">WISP_116653</name>
</gene>
<name>A0ABQ9CTY7_9PASS</name>
<protein>
    <submittedName>
        <fullName evidence="2">Uncharacterized protein</fullName>
    </submittedName>
</protein>
<dbReference type="EMBL" id="WHWB01034497">
    <property type="protein sequence ID" value="KAJ7409106.1"/>
    <property type="molecule type" value="Genomic_DNA"/>
</dbReference>
<evidence type="ECO:0000313" key="2">
    <source>
        <dbReference type="EMBL" id="KAJ7409106.1"/>
    </source>
</evidence>
<keyword evidence="3" id="KW-1185">Reference proteome</keyword>
<dbReference type="Proteomes" id="UP001145742">
    <property type="component" value="Unassembled WGS sequence"/>
</dbReference>
<feature type="compositionally biased region" description="Basic and acidic residues" evidence="1">
    <location>
        <begin position="1"/>
        <end position="15"/>
    </location>
</feature>
<proteinExistence type="predicted"/>
<evidence type="ECO:0000313" key="3">
    <source>
        <dbReference type="Proteomes" id="UP001145742"/>
    </source>
</evidence>
<feature type="compositionally biased region" description="Basic and acidic residues" evidence="1">
    <location>
        <begin position="22"/>
        <end position="37"/>
    </location>
</feature>
<sequence>MRLQEENNNRETKMEMEEEMKENDQKGKANKERERKERKGKRLTFSSGNTCLMELEVCEMTMGHVMRQSSKVTRKVVPPQAACNAPTRALVEGAELIPSCLCFGSRTALRCCQAVIIADDFDNFDGFAKFDGFLCGARGD</sequence>
<evidence type="ECO:0000256" key="1">
    <source>
        <dbReference type="SAM" id="MobiDB-lite"/>
    </source>
</evidence>
<organism evidence="2 3">
    <name type="scientific">Willisornis vidua</name>
    <name type="common">Xingu scale-backed antbird</name>
    <dbReference type="NCBI Taxonomy" id="1566151"/>
    <lineage>
        <taxon>Eukaryota</taxon>
        <taxon>Metazoa</taxon>
        <taxon>Chordata</taxon>
        <taxon>Craniata</taxon>
        <taxon>Vertebrata</taxon>
        <taxon>Euteleostomi</taxon>
        <taxon>Archelosauria</taxon>
        <taxon>Archosauria</taxon>
        <taxon>Dinosauria</taxon>
        <taxon>Saurischia</taxon>
        <taxon>Theropoda</taxon>
        <taxon>Coelurosauria</taxon>
        <taxon>Aves</taxon>
        <taxon>Neognathae</taxon>
        <taxon>Neoaves</taxon>
        <taxon>Telluraves</taxon>
        <taxon>Australaves</taxon>
        <taxon>Passeriformes</taxon>
        <taxon>Thamnophilidae</taxon>
        <taxon>Willisornis</taxon>
    </lineage>
</organism>